<name>A0A2Z4FNC7_9DELT</name>
<dbReference type="InterPro" id="IPR054211">
    <property type="entry name" value="DUF6918"/>
</dbReference>
<evidence type="ECO:0000313" key="2">
    <source>
        <dbReference type="Proteomes" id="UP000249799"/>
    </source>
</evidence>
<dbReference type="AlphaFoldDB" id="A0A2Z4FNC7"/>
<evidence type="ECO:0000313" key="1">
    <source>
        <dbReference type="EMBL" id="AWV90198.1"/>
    </source>
</evidence>
<gene>
    <name evidence="1" type="ORF">DN745_12985</name>
</gene>
<dbReference type="Proteomes" id="UP000249799">
    <property type="component" value="Chromosome"/>
</dbReference>
<dbReference type="RefSeq" id="WP_111335451.1">
    <property type="nucleotide sequence ID" value="NZ_CP030032.1"/>
</dbReference>
<keyword evidence="2" id="KW-1185">Reference proteome</keyword>
<protein>
    <submittedName>
        <fullName evidence="1">Uncharacterized protein</fullName>
    </submittedName>
</protein>
<dbReference type="OrthoDB" id="530636at2"/>
<organism evidence="1 2">
    <name type="scientific">Bradymonas sediminis</name>
    <dbReference type="NCBI Taxonomy" id="1548548"/>
    <lineage>
        <taxon>Bacteria</taxon>
        <taxon>Deltaproteobacteria</taxon>
        <taxon>Bradymonadales</taxon>
        <taxon>Bradymonadaceae</taxon>
        <taxon>Bradymonas</taxon>
    </lineage>
</organism>
<proteinExistence type="predicted"/>
<dbReference type="Pfam" id="PF21893">
    <property type="entry name" value="DUF6918"/>
    <property type="match status" value="1"/>
</dbReference>
<sequence length="151" mass="16167">MAELKTRLDAANRKDVVDDVVALIDAEVQGKSGLSGVALKGGYSVVKRLKGGRMIHEAADALLDPFAEALDPLYVAFLEDDGASSFETYLKPRSDEATQALLGITDARVDRAEKKVIIKTYGKLRGQAEKHVAEAVPGVGRLIDKYAPKGA</sequence>
<reference evidence="1 2" key="1">
    <citation type="submission" date="2018-06" db="EMBL/GenBank/DDBJ databases">
        <title>Lujinxingia sediminis gen. nov. sp. nov., a new facultative anaerobic member of the class Deltaproteobacteria, and proposal of Lujinxingaceae fam. nov.</title>
        <authorList>
            <person name="Guo L.-Y."/>
            <person name="Li C.-M."/>
            <person name="Wang S."/>
            <person name="Du Z.-J."/>
        </authorList>
    </citation>
    <scope>NUCLEOTIDE SEQUENCE [LARGE SCALE GENOMIC DNA]</scope>
    <source>
        <strain evidence="1 2">FA350</strain>
    </source>
</reference>
<accession>A0A2Z4FNC7</accession>
<dbReference type="KEGG" id="bsed:DN745_12985"/>
<dbReference type="EMBL" id="CP030032">
    <property type="protein sequence ID" value="AWV90198.1"/>
    <property type="molecule type" value="Genomic_DNA"/>
</dbReference>